<keyword evidence="2" id="KW-1133">Transmembrane helix</keyword>
<accession>A0A1E5XQ33</accession>
<dbReference type="InterPro" id="IPR011723">
    <property type="entry name" value="Znf/thioredoxin_put"/>
</dbReference>
<organism evidence="4 5">
    <name type="scientific">Devosia insulae DS-56</name>
    <dbReference type="NCBI Taxonomy" id="1116389"/>
    <lineage>
        <taxon>Bacteria</taxon>
        <taxon>Pseudomonadati</taxon>
        <taxon>Pseudomonadota</taxon>
        <taxon>Alphaproteobacteria</taxon>
        <taxon>Hyphomicrobiales</taxon>
        <taxon>Devosiaceae</taxon>
        <taxon>Devosia</taxon>
    </lineage>
</organism>
<dbReference type="RefSeq" id="WP_069910101.1">
    <property type="nucleotide sequence ID" value="NZ_LAJE02000191.1"/>
</dbReference>
<comment type="caution">
    <text evidence="4">The sequence shown here is derived from an EMBL/GenBank/DDBJ whole genome shotgun (WGS) entry which is preliminary data.</text>
</comment>
<dbReference type="EMBL" id="LAJE02000191">
    <property type="protein sequence ID" value="OEO30679.1"/>
    <property type="molecule type" value="Genomic_DNA"/>
</dbReference>
<evidence type="ECO:0000259" key="3">
    <source>
        <dbReference type="Pfam" id="PF13717"/>
    </source>
</evidence>
<name>A0A1E5XQ33_9HYPH</name>
<feature type="region of interest" description="Disordered" evidence="1">
    <location>
        <begin position="114"/>
        <end position="136"/>
    </location>
</feature>
<dbReference type="NCBIfam" id="TIGR02098">
    <property type="entry name" value="MJ0042_CXXC"/>
    <property type="match status" value="1"/>
</dbReference>
<feature type="transmembrane region" description="Helical" evidence="2">
    <location>
        <begin position="157"/>
        <end position="176"/>
    </location>
</feature>
<proteinExistence type="predicted"/>
<protein>
    <recommendedName>
        <fullName evidence="3">Zinc finger/thioredoxin putative domain-containing protein</fullName>
    </recommendedName>
</protein>
<keyword evidence="5" id="KW-1185">Reference proteome</keyword>
<evidence type="ECO:0000256" key="1">
    <source>
        <dbReference type="SAM" id="MobiDB-lite"/>
    </source>
</evidence>
<keyword evidence="2" id="KW-0812">Transmembrane</keyword>
<evidence type="ECO:0000313" key="4">
    <source>
        <dbReference type="EMBL" id="OEO30679.1"/>
    </source>
</evidence>
<dbReference type="OrthoDB" id="7159357at2"/>
<gene>
    <name evidence="4" type="ORF">VW23_019985</name>
</gene>
<feature type="domain" description="Zinc finger/thioredoxin putative" evidence="3">
    <location>
        <begin position="11"/>
        <end position="43"/>
    </location>
</feature>
<evidence type="ECO:0000256" key="2">
    <source>
        <dbReference type="SAM" id="Phobius"/>
    </source>
</evidence>
<dbReference type="AlphaFoldDB" id="A0A1E5XQ33"/>
<dbReference type="Proteomes" id="UP000095463">
    <property type="component" value="Unassembled WGS sequence"/>
</dbReference>
<evidence type="ECO:0000313" key="5">
    <source>
        <dbReference type="Proteomes" id="UP000095463"/>
    </source>
</evidence>
<keyword evidence="2" id="KW-0472">Membrane</keyword>
<dbReference type="Pfam" id="PF13717">
    <property type="entry name" value="Zn_ribbon_4"/>
    <property type="match status" value="1"/>
</dbReference>
<reference evidence="4 5" key="1">
    <citation type="journal article" date="2015" name="Genome Announc.">
        <title>Genome Assemblies of Three Soil-Associated Devosia species: D. insulae, D. limi, and D. soli.</title>
        <authorList>
            <person name="Hassan Y.I."/>
            <person name="Lepp D."/>
            <person name="Zhou T."/>
        </authorList>
    </citation>
    <scope>NUCLEOTIDE SEQUENCE [LARGE SCALE GENOMIC DNA]</scope>
    <source>
        <strain evidence="4 5">DS-56</strain>
    </source>
</reference>
<sequence>MRSLQPATVVIACPHCGTRYQVPPETLGPRGRQVSCAHCGKAWMAEAQIAPPDDDKLFTPTEEEALDREFKAIEHRTGIAEIPASLRGVMPDGAPPPEVVRSIAEIKAAIAPKTAEPTPAPELAPKPTAAERAANGKLEKRQRAVARRLPAAKLFRMIRIAAVCLLVAVVAGGLLFRTEIVKQAPSMAGVYSALGMGVNVVGLEFSDVSTVMSRRGDSDVISVTATIHGVEARRVVVPPVVVSLLDAHGAPLYQWSVMPPAPDVEPGEAVAFSAELASPPDGATQLRLGFASSRQNVAAIPPVTTKEIPQETVH</sequence>